<proteinExistence type="predicted"/>
<gene>
    <name evidence="1" type="ORF">LIN78_12470</name>
</gene>
<sequence length="433" mass="48284">MNSPQSLNEHPLRQTLNDEAHARPYFIAPLRSQVTALVLTAEDLAKHRASITKLCEEWSCPIPPSSAGQHTIQSNGLTIRWDVHTEFVRYTFIRNWQKTEGIFTESPLSAVPQDWLTNLPGQVLVAIHTAVLPKPTPPLDLAQIANNYFDGNDLIGSEVGDGKGVALTDLRLHPDPHLASGASRILLLDGQMGQRQSGRMLQRLLEVETYRILALLSLPQTKQLLPQLAKMEKELSELTTAIRTESAEDKMLLNNITQLAGGLENSIATSSYRFGATRAYYALIERRIDELRESRLQGLQPFREFVERRLAPAIHTTNAVSTRQEQLSLRLQRTTALLRTRVDIASEAQRHGLLDSMNRRAALQLRLQETVEGLSVAVLTYYIVGLVGYASKALHAVGLEVNYEMTTGFSIPIVAGLVAYGMHRFKKKLAAHH</sequence>
<protein>
    <submittedName>
        <fullName evidence="1">DUF3422 domain-containing protein</fullName>
    </submittedName>
</protein>
<dbReference type="InterPro" id="IPR021830">
    <property type="entry name" value="DUF3422"/>
</dbReference>
<dbReference type="Pfam" id="PF11902">
    <property type="entry name" value="DUF3422"/>
    <property type="match status" value="1"/>
</dbReference>
<reference evidence="1" key="1">
    <citation type="submission" date="2021-10" db="EMBL/GenBank/DDBJ databases">
        <title>The complete genome sequence of Leeia sp. TBRC 13508.</title>
        <authorList>
            <person name="Charoenyingcharoen P."/>
            <person name="Yukphan P."/>
        </authorList>
    </citation>
    <scope>NUCLEOTIDE SEQUENCE</scope>
    <source>
        <strain evidence="1">TBRC 13508</strain>
    </source>
</reference>
<dbReference type="EMBL" id="JAJBZT010000006">
    <property type="protein sequence ID" value="MCB6184360.1"/>
    <property type="molecule type" value="Genomic_DNA"/>
</dbReference>
<organism evidence="1 2">
    <name type="scientific">Leeia speluncae</name>
    <dbReference type="NCBI Taxonomy" id="2884804"/>
    <lineage>
        <taxon>Bacteria</taxon>
        <taxon>Pseudomonadati</taxon>
        <taxon>Pseudomonadota</taxon>
        <taxon>Betaproteobacteria</taxon>
        <taxon>Neisseriales</taxon>
        <taxon>Leeiaceae</taxon>
        <taxon>Leeia</taxon>
    </lineage>
</organism>
<dbReference type="RefSeq" id="WP_227181170.1">
    <property type="nucleotide sequence ID" value="NZ_JAJBZT010000006.1"/>
</dbReference>
<comment type="caution">
    <text evidence="1">The sequence shown here is derived from an EMBL/GenBank/DDBJ whole genome shotgun (WGS) entry which is preliminary data.</text>
</comment>
<evidence type="ECO:0000313" key="2">
    <source>
        <dbReference type="Proteomes" id="UP001165395"/>
    </source>
</evidence>
<dbReference type="Proteomes" id="UP001165395">
    <property type="component" value="Unassembled WGS sequence"/>
</dbReference>
<accession>A0ABS8D836</accession>
<keyword evidence="2" id="KW-1185">Reference proteome</keyword>
<evidence type="ECO:0000313" key="1">
    <source>
        <dbReference type="EMBL" id="MCB6184360.1"/>
    </source>
</evidence>
<name>A0ABS8D836_9NEIS</name>